<sequence>MLRILVLLLASAAGTLAAASPWPMEKGEGQLCFSIEGKTGDGSGAYATLYTEVGVGRGRVVGLDFGQAEDDLDKAVLFARVPFGARGGNIVQAWEMGVGMVGGELALRPGISLGQGFQIGDSPGWVALESRAVIFEKGAGIFQTDLTVGAETARGNKWMVQLQMGAPSDHDPYVKLAPSFAFRQGKGRHLLLGATAGLVNIDTVKITFGLWQEF</sequence>
<evidence type="ECO:0000313" key="5">
    <source>
        <dbReference type="Proteomes" id="UP000325785"/>
    </source>
</evidence>
<dbReference type="Proteomes" id="UP000051401">
    <property type="component" value="Unassembled WGS sequence"/>
</dbReference>
<dbReference type="KEGG" id="rid:RIdsm_03378"/>
<evidence type="ECO:0000256" key="1">
    <source>
        <dbReference type="SAM" id="SignalP"/>
    </source>
</evidence>
<dbReference type="Proteomes" id="UP000325785">
    <property type="component" value="Chromosome"/>
</dbReference>
<evidence type="ECO:0000313" key="3">
    <source>
        <dbReference type="EMBL" id="QEW27562.1"/>
    </source>
</evidence>
<dbReference type="AlphaFoldDB" id="A0A0T5P883"/>
<keyword evidence="4" id="KW-1185">Reference proteome</keyword>
<feature type="chain" id="PRO_5010437442" evidence="1">
    <location>
        <begin position="18"/>
        <end position="214"/>
    </location>
</feature>
<feature type="signal peptide" evidence="1">
    <location>
        <begin position="1"/>
        <end position="17"/>
    </location>
</feature>
<dbReference type="STRING" id="540747.SAMN04488031_108218"/>
<name>A0A0T5P883_9RHOB</name>
<dbReference type="OrthoDB" id="7857490at2"/>
<protein>
    <submittedName>
        <fullName evidence="2">Uncharacterized protein</fullName>
    </submittedName>
</protein>
<dbReference type="PATRIC" id="fig|540747.5.peg.5864"/>
<reference evidence="2 4" key="1">
    <citation type="submission" date="2015-04" db="EMBL/GenBank/DDBJ databases">
        <title>The draft genome sequence of Roseovarius indicus B108T.</title>
        <authorList>
            <person name="Li G."/>
            <person name="Lai Q."/>
            <person name="Shao Z."/>
            <person name="Yan P."/>
        </authorList>
    </citation>
    <scope>NUCLEOTIDE SEQUENCE [LARGE SCALE GENOMIC DNA]</scope>
    <source>
        <strain evidence="2 4">B108</strain>
    </source>
</reference>
<accession>A0A0T5P883</accession>
<reference evidence="3 5" key="2">
    <citation type="submission" date="2018-08" db="EMBL/GenBank/DDBJ databases">
        <title>Genetic Globetrotter - A new plasmid hitch-hiking vast phylogenetic and geographic distances.</title>
        <authorList>
            <person name="Vollmers J."/>
            <person name="Petersen J."/>
        </authorList>
    </citation>
    <scope>NUCLEOTIDE SEQUENCE [LARGE SCALE GENOMIC DNA]</scope>
    <source>
        <strain evidence="3 5">DSM 26383</strain>
    </source>
</reference>
<keyword evidence="1" id="KW-0732">Signal</keyword>
<dbReference type="EMBL" id="LAXI01000008">
    <property type="protein sequence ID" value="KRS17185.1"/>
    <property type="molecule type" value="Genomic_DNA"/>
</dbReference>
<proteinExistence type="predicted"/>
<dbReference type="EMBL" id="CP031598">
    <property type="protein sequence ID" value="QEW27562.1"/>
    <property type="molecule type" value="Genomic_DNA"/>
</dbReference>
<dbReference type="RefSeq" id="WP_057816766.1">
    <property type="nucleotide sequence ID" value="NZ_CP031598.1"/>
</dbReference>
<gene>
    <name evidence="3" type="ORF">RIdsm_03378</name>
    <name evidence="2" type="ORF">XM52_13995</name>
</gene>
<organism evidence="2 4">
    <name type="scientific">Roseovarius indicus</name>
    <dbReference type="NCBI Taxonomy" id="540747"/>
    <lineage>
        <taxon>Bacteria</taxon>
        <taxon>Pseudomonadati</taxon>
        <taxon>Pseudomonadota</taxon>
        <taxon>Alphaproteobacteria</taxon>
        <taxon>Rhodobacterales</taxon>
        <taxon>Roseobacteraceae</taxon>
        <taxon>Roseovarius</taxon>
    </lineage>
</organism>
<evidence type="ECO:0000313" key="4">
    <source>
        <dbReference type="Proteomes" id="UP000051401"/>
    </source>
</evidence>
<evidence type="ECO:0000313" key="2">
    <source>
        <dbReference type="EMBL" id="KRS17185.1"/>
    </source>
</evidence>